<protein>
    <recommendedName>
        <fullName evidence="4">Integral membrane protein</fullName>
    </recommendedName>
</protein>
<dbReference type="Proteomes" id="UP001501697">
    <property type="component" value="Unassembled WGS sequence"/>
</dbReference>
<comment type="caution">
    <text evidence="2">The sequence shown here is derived from an EMBL/GenBank/DDBJ whole genome shotgun (WGS) entry which is preliminary data.</text>
</comment>
<organism evidence="2 3">
    <name type="scientific">Microbacterium awajiense</name>
    <dbReference type="NCBI Taxonomy" id="415214"/>
    <lineage>
        <taxon>Bacteria</taxon>
        <taxon>Bacillati</taxon>
        <taxon>Actinomycetota</taxon>
        <taxon>Actinomycetes</taxon>
        <taxon>Micrococcales</taxon>
        <taxon>Microbacteriaceae</taxon>
        <taxon>Microbacterium</taxon>
    </lineage>
</organism>
<keyword evidence="1" id="KW-0472">Membrane</keyword>
<keyword evidence="1" id="KW-0812">Transmembrane</keyword>
<feature type="transmembrane region" description="Helical" evidence="1">
    <location>
        <begin position="58"/>
        <end position="78"/>
    </location>
</feature>
<keyword evidence="1" id="KW-1133">Transmembrane helix</keyword>
<evidence type="ECO:0000313" key="2">
    <source>
        <dbReference type="EMBL" id="GAA3628090.1"/>
    </source>
</evidence>
<reference evidence="3" key="1">
    <citation type="journal article" date="2019" name="Int. J. Syst. Evol. Microbiol.">
        <title>The Global Catalogue of Microorganisms (GCM) 10K type strain sequencing project: providing services to taxonomists for standard genome sequencing and annotation.</title>
        <authorList>
            <consortium name="The Broad Institute Genomics Platform"/>
            <consortium name="The Broad Institute Genome Sequencing Center for Infectious Disease"/>
            <person name="Wu L."/>
            <person name="Ma J."/>
        </authorList>
    </citation>
    <scope>NUCLEOTIDE SEQUENCE [LARGE SCALE GENOMIC DNA]</scope>
    <source>
        <strain evidence="3">JCM 16544</strain>
    </source>
</reference>
<dbReference type="RefSeq" id="WP_344736611.1">
    <property type="nucleotide sequence ID" value="NZ_BAAAYU010000001.1"/>
</dbReference>
<sequence>MQILLALLVGALIGVGVHFSAAGRDTRGPVLAPMVGAVSAGLAWTILTWAGLGLDSPWLWLSALVVPPAVTYPAVILLTRLRRRHDADERVRLRIG</sequence>
<keyword evidence="3" id="KW-1185">Reference proteome</keyword>
<dbReference type="EMBL" id="BAAAYU010000001">
    <property type="protein sequence ID" value="GAA3628090.1"/>
    <property type="molecule type" value="Genomic_DNA"/>
</dbReference>
<name>A0ABP7AAZ4_9MICO</name>
<evidence type="ECO:0000256" key="1">
    <source>
        <dbReference type="SAM" id="Phobius"/>
    </source>
</evidence>
<evidence type="ECO:0008006" key="4">
    <source>
        <dbReference type="Google" id="ProtNLM"/>
    </source>
</evidence>
<accession>A0ABP7AAZ4</accession>
<gene>
    <name evidence="2" type="ORF">GCM10022200_08220</name>
</gene>
<evidence type="ECO:0000313" key="3">
    <source>
        <dbReference type="Proteomes" id="UP001501697"/>
    </source>
</evidence>
<proteinExistence type="predicted"/>